<evidence type="ECO:0000313" key="8">
    <source>
        <dbReference type="Proteomes" id="UP001160148"/>
    </source>
</evidence>
<comment type="caution">
    <text evidence="7">The sequence shown here is derived from an EMBL/GenBank/DDBJ whole genome shotgun (WGS) entry which is preliminary data.</text>
</comment>
<name>A0AAV0VRS1_9HEMI</name>
<dbReference type="InterPro" id="IPR017981">
    <property type="entry name" value="GPCR_2-like_7TM"/>
</dbReference>
<evidence type="ECO:0000256" key="5">
    <source>
        <dbReference type="SAM" id="Phobius"/>
    </source>
</evidence>
<evidence type="ECO:0000256" key="1">
    <source>
        <dbReference type="ARBA" id="ARBA00004141"/>
    </source>
</evidence>
<feature type="transmembrane region" description="Helical" evidence="5">
    <location>
        <begin position="22"/>
        <end position="44"/>
    </location>
</feature>
<dbReference type="InterPro" id="IPR052808">
    <property type="entry name" value="GPCR_Mth-like"/>
</dbReference>
<feature type="transmembrane region" description="Helical" evidence="5">
    <location>
        <begin position="465"/>
        <end position="482"/>
    </location>
</feature>
<sequence length="587" mass="67289">MPTVAIVDVLTPPEQCAHTMNAIRLCFTATVAFLVVAIGGRVASSTNNTVEVRKCCPVGRMYDPEARFCRPVGTDVDEYQERLRNRIRLGFRVAADETLEMFHYSQLYWTDEEDVLVDVPAEEMPGLMEANRSLIELSSGYCFDLTPSDELVARTARPRYQYCGRGNYTCVNKCCDNGDIMVYDPNLGKLRCEESEMPFKFSAYETDAGGSPAGLSNKTVLPLNWDKSSCTALNMIISRLTLTTDGNLFLIHEGVKWIIPETKYCLDYYAKDGTLEAADLMALVCSEAKPPVSFLFWVKTLSVVCLVLTLIVYATLPYLRNTHGYYVMFYMACHLVYLVCIMIYSLLVQEDRKNTLCIPIGYFMLFATLTTCCWLNVICFDIYCMLRYNNSTNRNTSTSVRTIMYHIYCWGFSSICVSTGYLFQHSKNEKLRKFSPNIGYYRCFFFGIHHYGTLIFYWLPTCGMLTANLILFLLTAIHCSRIKSELNKFRRTDSKTEIFLFYKARFVMSMKLFLVFGVPFLFSMLCELFLIEGKIKLIIDSIHGLQGVFIFIIFVAKFKIIMDLRKKFRRSIVHSEPTPLNNISRSS</sequence>
<keyword evidence="8" id="KW-1185">Reference proteome</keyword>
<evidence type="ECO:0000256" key="2">
    <source>
        <dbReference type="ARBA" id="ARBA00022692"/>
    </source>
</evidence>
<dbReference type="PANTHER" id="PTHR46953">
    <property type="entry name" value="G-PROTEIN COUPLED RECEPTOR MTH-LIKE 1-RELATED"/>
    <property type="match status" value="1"/>
</dbReference>
<dbReference type="Gene3D" id="1.20.1070.10">
    <property type="entry name" value="Rhodopsin 7-helix transmembrane proteins"/>
    <property type="match status" value="1"/>
</dbReference>
<organism evidence="7 8">
    <name type="scientific">Macrosiphum euphorbiae</name>
    <name type="common">potato aphid</name>
    <dbReference type="NCBI Taxonomy" id="13131"/>
    <lineage>
        <taxon>Eukaryota</taxon>
        <taxon>Metazoa</taxon>
        <taxon>Ecdysozoa</taxon>
        <taxon>Arthropoda</taxon>
        <taxon>Hexapoda</taxon>
        <taxon>Insecta</taxon>
        <taxon>Pterygota</taxon>
        <taxon>Neoptera</taxon>
        <taxon>Paraneoptera</taxon>
        <taxon>Hemiptera</taxon>
        <taxon>Sternorrhyncha</taxon>
        <taxon>Aphidomorpha</taxon>
        <taxon>Aphidoidea</taxon>
        <taxon>Aphididae</taxon>
        <taxon>Macrosiphini</taxon>
        <taxon>Macrosiphum</taxon>
    </lineage>
</organism>
<dbReference type="GO" id="GO:0004888">
    <property type="term" value="F:transmembrane signaling receptor activity"/>
    <property type="evidence" value="ECO:0007669"/>
    <property type="project" value="InterPro"/>
</dbReference>
<dbReference type="PANTHER" id="PTHR46953:SF1">
    <property type="entry name" value="G-PROTEIN COUPLED RECEPTOR MTH-LIKE 1-RELATED"/>
    <property type="match status" value="1"/>
</dbReference>
<proteinExistence type="predicted"/>
<evidence type="ECO:0000313" key="7">
    <source>
        <dbReference type="EMBL" id="CAI6346941.1"/>
    </source>
</evidence>
<protein>
    <recommendedName>
        <fullName evidence="6">G-protein coupled receptors family 2 profile 2 domain-containing protein</fullName>
    </recommendedName>
</protein>
<keyword evidence="2 5" id="KW-0812">Transmembrane</keyword>
<feature type="domain" description="G-protein coupled receptors family 2 profile 2" evidence="6">
    <location>
        <begin position="291"/>
        <end position="558"/>
    </location>
</feature>
<evidence type="ECO:0000256" key="3">
    <source>
        <dbReference type="ARBA" id="ARBA00022989"/>
    </source>
</evidence>
<gene>
    <name evidence="7" type="ORF">MEUPH1_LOCUS3788</name>
</gene>
<dbReference type="CDD" id="cd15039">
    <property type="entry name" value="7tmB3_Methuselah-like"/>
    <property type="match status" value="1"/>
</dbReference>
<accession>A0AAV0VRS1</accession>
<feature type="transmembrane region" description="Helical" evidence="5">
    <location>
        <begin position="512"/>
        <end position="531"/>
    </location>
</feature>
<keyword evidence="3 5" id="KW-1133">Transmembrane helix</keyword>
<dbReference type="SUPFAM" id="SSF81321">
    <property type="entry name" value="Family A G protein-coupled receptor-like"/>
    <property type="match status" value="1"/>
</dbReference>
<comment type="subcellular location">
    <subcellularLocation>
        <location evidence="1">Membrane</location>
        <topology evidence="1">Multi-pass membrane protein</topology>
    </subcellularLocation>
</comment>
<evidence type="ECO:0000259" key="6">
    <source>
        <dbReference type="PROSITE" id="PS50261"/>
    </source>
</evidence>
<feature type="transmembrane region" description="Helical" evidence="5">
    <location>
        <begin position="360"/>
        <end position="383"/>
    </location>
</feature>
<feature type="transmembrane region" description="Helical" evidence="5">
    <location>
        <begin position="537"/>
        <end position="560"/>
    </location>
</feature>
<feature type="transmembrane region" description="Helical" evidence="5">
    <location>
        <begin position="296"/>
        <end position="319"/>
    </location>
</feature>
<feature type="transmembrane region" description="Helical" evidence="5">
    <location>
        <begin position="439"/>
        <end position="459"/>
    </location>
</feature>
<dbReference type="GO" id="GO:0016020">
    <property type="term" value="C:membrane"/>
    <property type="evidence" value="ECO:0007669"/>
    <property type="project" value="UniProtKB-SubCell"/>
</dbReference>
<dbReference type="AlphaFoldDB" id="A0AAV0VRS1"/>
<evidence type="ECO:0000256" key="4">
    <source>
        <dbReference type="ARBA" id="ARBA00023136"/>
    </source>
</evidence>
<dbReference type="GO" id="GO:0007166">
    <property type="term" value="P:cell surface receptor signaling pathway"/>
    <property type="evidence" value="ECO:0007669"/>
    <property type="project" value="InterPro"/>
</dbReference>
<feature type="transmembrane region" description="Helical" evidence="5">
    <location>
        <begin position="325"/>
        <end position="348"/>
    </location>
</feature>
<dbReference type="Proteomes" id="UP001160148">
    <property type="component" value="Unassembled WGS sequence"/>
</dbReference>
<feature type="transmembrane region" description="Helical" evidence="5">
    <location>
        <begin position="403"/>
        <end position="423"/>
    </location>
</feature>
<dbReference type="PROSITE" id="PS50261">
    <property type="entry name" value="G_PROTEIN_RECEP_F2_4"/>
    <property type="match status" value="1"/>
</dbReference>
<reference evidence="7 8" key="1">
    <citation type="submission" date="2023-01" db="EMBL/GenBank/DDBJ databases">
        <authorList>
            <person name="Whitehead M."/>
        </authorList>
    </citation>
    <scope>NUCLEOTIDE SEQUENCE [LARGE SCALE GENOMIC DNA]</scope>
</reference>
<keyword evidence="4 5" id="KW-0472">Membrane</keyword>
<dbReference type="EMBL" id="CARXXK010000001">
    <property type="protein sequence ID" value="CAI6346941.1"/>
    <property type="molecule type" value="Genomic_DNA"/>
</dbReference>